<dbReference type="NCBIfam" id="TIGR00254">
    <property type="entry name" value="GGDEF"/>
    <property type="match status" value="1"/>
</dbReference>
<feature type="domain" description="EAL" evidence="1">
    <location>
        <begin position="192"/>
        <end position="446"/>
    </location>
</feature>
<evidence type="ECO:0000313" key="4">
    <source>
        <dbReference type="Proteomes" id="UP000644756"/>
    </source>
</evidence>
<dbReference type="InterPro" id="IPR035919">
    <property type="entry name" value="EAL_sf"/>
</dbReference>
<dbReference type="PANTHER" id="PTHR33121:SF79">
    <property type="entry name" value="CYCLIC DI-GMP PHOSPHODIESTERASE PDED-RELATED"/>
    <property type="match status" value="1"/>
</dbReference>
<accession>A0A917D1Q9</accession>
<name>A0A917D1Q9_9BACL</name>
<dbReference type="EMBL" id="BMGR01000007">
    <property type="protein sequence ID" value="GGG06774.1"/>
    <property type="molecule type" value="Genomic_DNA"/>
</dbReference>
<dbReference type="Gene3D" id="3.20.20.450">
    <property type="entry name" value="EAL domain"/>
    <property type="match status" value="1"/>
</dbReference>
<dbReference type="InterPro" id="IPR001633">
    <property type="entry name" value="EAL_dom"/>
</dbReference>
<dbReference type="SUPFAM" id="SSF141868">
    <property type="entry name" value="EAL domain-like"/>
    <property type="match status" value="1"/>
</dbReference>
<dbReference type="PROSITE" id="PS50883">
    <property type="entry name" value="EAL"/>
    <property type="match status" value="1"/>
</dbReference>
<dbReference type="CDD" id="cd01949">
    <property type="entry name" value="GGDEF"/>
    <property type="match status" value="1"/>
</dbReference>
<reference evidence="3" key="2">
    <citation type="submission" date="2020-09" db="EMBL/GenBank/DDBJ databases">
        <authorList>
            <person name="Sun Q."/>
            <person name="Zhou Y."/>
        </authorList>
    </citation>
    <scope>NUCLEOTIDE SEQUENCE</scope>
    <source>
        <strain evidence="3">CGMCC 1.12987</strain>
    </source>
</reference>
<evidence type="ECO:0000259" key="1">
    <source>
        <dbReference type="PROSITE" id="PS50883"/>
    </source>
</evidence>
<feature type="domain" description="GGDEF" evidence="2">
    <location>
        <begin position="52"/>
        <end position="183"/>
    </location>
</feature>
<dbReference type="InterPro" id="IPR050706">
    <property type="entry name" value="Cyclic-di-GMP_PDE-like"/>
</dbReference>
<sequence>MVNHMQEIDTPIEEERQKKLGSVDRITGLFGRDAALAVVEQLINDGTRSGEGSYGLMLVDLNDFYRVNETWGTAFGDTVLSVCAQALSNANKHAGYPVCRYGSNTFLLVLKGDALEAEAVRLRAVIEQPVAIQDQTVHLSATCGMIILNAHNKNAEKLLRHTDTALHEAKSAKGGCRFVVYSSELMKETSRRMLLESELRQALHHNQLRLHYQPQYQTATGRLRGFEALLRWQHPELGSIPPGEFIPIAEETGLIIPIGEWVIREACRKYAEIDPISCSELIFSVNVSAVQLNNPCFEQALMQILGEMNHPPGRLELEITESTLIQNKEASITALNRLRSQGIRIALDDFGTGYSSLSYLIHLPIQCLKMDRSFVKNIDTEMTERRIVESIITLVHQLGIEIVAEGIETREQLALLKEWGCDFVQGYLLGQPQEGRFLPLVLNPADIGR</sequence>
<dbReference type="InterPro" id="IPR043128">
    <property type="entry name" value="Rev_trsase/Diguanyl_cyclase"/>
</dbReference>
<dbReference type="AlphaFoldDB" id="A0A917D1Q9"/>
<dbReference type="SMART" id="SM00267">
    <property type="entry name" value="GGDEF"/>
    <property type="match status" value="1"/>
</dbReference>
<dbReference type="Pfam" id="PF00563">
    <property type="entry name" value="EAL"/>
    <property type="match status" value="1"/>
</dbReference>
<dbReference type="PROSITE" id="PS50887">
    <property type="entry name" value="GGDEF"/>
    <property type="match status" value="1"/>
</dbReference>
<dbReference type="CDD" id="cd01948">
    <property type="entry name" value="EAL"/>
    <property type="match status" value="1"/>
</dbReference>
<dbReference type="InterPro" id="IPR000160">
    <property type="entry name" value="GGDEF_dom"/>
</dbReference>
<dbReference type="SMART" id="SM00052">
    <property type="entry name" value="EAL"/>
    <property type="match status" value="1"/>
</dbReference>
<evidence type="ECO:0000313" key="3">
    <source>
        <dbReference type="EMBL" id="GGG06774.1"/>
    </source>
</evidence>
<dbReference type="RefSeq" id="WP_188531352.1">
    <property type="nucleotide sequence ID" value="NZ_BMGR01000007.1"/>
</dbReference>
<dbReference type="PANTHER" id="PTHR33121">
    <property type="entry name" value="CYCLIC DI-GMP PHOSPHODIESTERASE PDEF"/>
    <property type="match status" value="1"/>
</dbReference>
<dbReference type="SUPFAM" id="SSF55073">
    <property type="entry name" value="Nucleotide cyclase"/>
    <property type="match status" value="1"/>
</dbReference>
<gene>
    <name evidence="3" type="ORF">GCM10010916_24630</name>
</gene>
<comment type="caution">
    <text evidence="3">The sequence shown here is derived from an EMBL/GenBank/DDBJ whole genome shotgun (WGS) entry which is preliminary data.</text>
</comment>
<proteinExistence type="predicted"/>
<dbReference type="Proteomes" id="UP000644756">
    <property type="component" value="Unassembled WGS sequence"/>
</dbReference>
<dbReference type="FunFam" id="3.20.20.450:FF:000001">
    <property type="entry name" value="Cyclic di-GMP phosphodiesterase yahA"/>
    <property type="match status" value="1"/>
</dbReference>
<dbReference type="Pfam" id="PF00990">
    <property type="entry name" value="GGDEF"/>
    <property type="match status" value="1"/>
</dbReference>
<dbReference type="InterPro" id="IPR029787">
    <property type="entry name" value="Nucleotide_cyclase"/>
</dbReference>
<dbReference type="Gene3D" id="3.30.70.270">
    <property type="match status" value="1"/>
</dbReference>
<evidence type="ECO:0000259" key="2">
    <source>
        <dbReference type="PROSITE" id="PS50887"/>
    </source>
</evidence>
<evidence type="ECO:0008006" key="5">
    <source>
        <dbReference type="Google" id="ProtNLM"/>
    </source>
</evidence>
<keyword evidence="4" id="KW-1185">Reference proteome</keyword>
<reference evidence="3" key="1">
    <citation type="journal article" date="2014" name="Int. J. Syst. Evol. Microbiol.">
        <title>Complete genome sequence of Corynebacterium casei LMG S-19264T (=DSM 44701T), isolated from a smear-ripened cheese.</title>
        <authorList>
            <consortium name="US DOE Joint Genome Institute (JGI-PGF)"/>
            <person name="Walter F."/>
            <person name="Albersmeier A."/>
            <person name="Kalinowski J."/>
            <person name="Ruckert C."/>
        </authorList>
    </citation>
    <scope>NUCLEOTIDE SEQUENCE</scope>
    <source>
        <strain evidence="3">CGMCC 1.12987</strain>
    </source>
</reference>
<dbReference type="GO" id="GO:0071111">
    <property type="term" value="F:cyclic-guanylate-specific phosphodiesterase activity"/>
    <property type="evidence" value="ECO:0007669"/>
    <property type="project" value="InterPro"/>
</dbReference>
<organism evidence="3 4">
    <name type="scientific">Paenibacillus abyssi</name>
    <dbReference type="NCBI Taxonomy" id="1340531"/>
    <lineage>
        <taxon>Bacteria</taxon>
        <taxon>Bacillati</taxon>
        <taxon>Bacillota</taxon>
        <taxon>Bacilli</taxon>
        <taxon>Bacillales</taxon>
        <taxon>Paenibacillaceae</taxon>
        <taxon>Paenibacillus</taxon>
    </lineage>
</organism>
<protein>
    <recommendedName>
        <fullName evidence="5">Diguanylate cyclase</fullName>
    </recommendedName>
</protein>